<gene>
    <name evidence="1" type="ORF">GCM10022416_11640</name>
</gene>
<dbReference type="Proteomes" id="UP001500266">
    <property type="component" value="Unassembled WGS sequence"/>
</dbReference>
<dbReference type="EMBL" id="BAABDO010000010">
    <property type="protein sequence ID" value="GAA4132167.1"/>
    <property type="molecule type" value="Genomic_DNA"/>
</dbReference>
<proteinExistence type="predicted"/>
<evidence type="ECO:0000313" key="1">
    <source>
        <dbReference type="EMBL" id="GAA4132167.1"/>
    </source>
</evidence>
<reference evidence="2" key="1">
    <citation type="journal article" date="2019" name="Int. J. Syst. Evol. Microbiol.">
        <title>The Global Catalogue of Microorganisms (GCM) 10K type strain sequencing project: providing services to taxonomists for standard genome sequencing and annotation.</title>
        <authorList>
            <consortium name="The Broad Institute Genomics Platform"/>
            <consortium name="The Broad Institute Genome Sequencing Center for Infectious Disease"/>
            <person name="Wu L."/>
            <person name="Ma J."/>
        </authorList>
    </citation>
    <scope>NUCLEOTIDE SEQUENCE [LARGE SCALE GENOMIC DNA]</scope>
    <source>
        <strain evidence="2">JCM 17316</strain>
    </source>
</reference>
<keyword evidence="2" id="KW-1185">Reference proteome</keyword>
<sequence length="163" mass="16861">MQEGRRTSVDVVRLAAEVTPYVTAAAGAYGAGVLTRVGDRASEATADAAVGWGRRLAQRIFGVRAREDEAAGGEDDEVVDGEVVPEALADVIDDPDDADNQAALRKAIRKALAADAQLAGEVAELLAQAQRSGAQVTSYGDRSPATGANYGIIATGDSNTFTR</sequence>
<accession>A0ABP7Y871</accession>
<name>A0ABP7Y871_9ACTN</name>
<comment type="caution">
    <text evidence="1">The sequence shown here is derived from an EMBL/GenBank/DDBJ whole genome shotgun (WGS) entry which is preliminary data.</text>
</comment>
<organism evidence="1 2">
    <name type="scientific">Actinomadura keratinilytica</name>
    <dbReference type="NCBI Taxonomy" id="547461"/>
    <lineage>
        <taxon>Bacteria</taxon>
        <taxon>Bacillati</taxon>
        <taxon>Actinomycetota</taxon>
        <taxon>Actinomycetes</taxon>
        <taxon>Streptosporangiales</taxon>
        <taxon>Thermomonosporaceae</taxon>
        <taxon>Actinomadura</taxon>
    </lineage>
</organism>
<protein>
    <submittedName>
        <fullName evidence="1">Uncharacterized protein</fullName>
    </submittedName>
</protein>
<evidence type="ECO:0000313" key="2">
    <source>
        <dbReference type="Proteomes" id="UP001500266"/>
    </source>
</evidence>